<evidence type="ECO:0000259" key="2">
    <source>
        <dbReference type="PROSITE" id="PS01186"/>
    </source>
</evidence>
<proteinExistence type="predicted"/>
<evidence type="ECO:0000313" key="4">
    <source>
        <dbReference type="Proteomes" id="UP000815325"/>
    </source>
</evidence>
<name>A0ABQ7GHT1_DUNSA</name>
<dbReference type="Gene3D" id="2.10.25.10">
    <property type="entry name" value="Laminin"/>
    <property type="match status" value="1"/>
</dbReference>
<dbReference type="Proteomes" id="UP000815325">
    <property type="component" value="Unassembled WGS sequence"/>
</dbReference>
<gene>
    <name evidence="3" type="ORF">DUNSADRAFT_9285</name>
</gene>
<reference evidence="3" key="1">
    <citation type="submission" date="2017-08" db="EMBL/GenBank/DDBJ databases">
        <authorList>
            <person name="Polle J.E."/>
            <person name="Barry K."/>
            <person name="Cushman J."/>
            <person name="Schmutz J."/>
            <person name="Tran D."/>
            <person name="Hathwaick L.T."/>
            <person name="Yim W.C."/>
            <person name="Jenkins J."/>
            <person name="Mckie-Krisberg Z.M."/>
            <person name="Prochnik S."/>
            <person name="Lindquist E."/>
            <person name="Dockter R.B."/>
            <person name="Adam C."/>
            <person name="Molina H."/>
            <person name="Bunkerborg J."/>
            <person name="Jin E."/>
            <person name="Buchheim M."/>
            <person name="Magnuson J."/>
        </authorList>
    </citation>
    <scope>NUCLEOTIDE SEQUENCE</scope>
    <source>
        <strain evidence="3">CCAP 19/18</strain>
    </source>
</reference>
<evidence type="ECO:0000259" key="1">
    <source>
        <dbReference type="PROSITE" id="PS00022"/>
    </source>
</evidence>
<protein>
    <recommendedName>
        <fullName evidence="1 2">EGF-like domain-containing protein</fullName>
    </recommendedName>
</protein>
<dbReference type="PROSITE" id="PS01186">
    <property type="entry name" value="EGF_2"/>
    <property type="match status" value="1"/>
</dbReference>
<feature type="domain" description="EGF-like" evidence="1 2">
    <location>
        <begin position="76"/>
        <end position="87"/>
    </location>
</feature>
<keyword evidence="4" id="KW-1185">Reference proteome</keyword>
<feature type="non-terminal residue" evidence="3">
    <location>
        <position position="1"/>
    </location>
</feature>
<organism evidence="3 4">
    <name type="scientific">Dunaliella salina</name>
    <name type="common">Green alga</name>
    <name type="synonym">Protococcus salinus</name>
    <dbReference type="NCBI Taxonomy" id="3046"/>
    <lineage>
        <taxon>Eukaryota</taxon>
        <taxon>Viridiplantae</taxon>
        <taxon>Chlorophyta</taxon>
        <taxon>core chlorophytes</taxon>
        <taxon>Chlorophyceae</taxon>
        <taxon>CS clade</taxon>
        <taxon>Chlamydomonadales</taxon>
        <taxon>Dunaliellaceae</taxon>
        <taxon>Dunaliella</taxon>
    </lineage>
</organism>
<dbReference type="SMART" id="SM00181">
    <property type="entry name" value="EGF"/>
    <property type="match status" value="1"/>
</dbReference>
<evidence type="ECO:0000313" key="3">
    <source>
        <dbReference type="EMBL" id="KAF5834166.1"/>
    </source>
</evidence>
<dbReference type="EMBL" id="MU069772">
    <property type="protein sequence ID" value="KAF5834166.1"/>
    <property type="molecule type" value="Genomic_DNA"/>
</dbReference>
<accession>A0ABQ7GHT1</accession>
<sequence length="165" mass="18237">TDFSDTNTFYVGVSNTDKGSVTVSLRVKWATAEQPFICPVDCGEHGQCVDPDMAQEPGAERSFPPFISPMDTGFLCKCDPGWTGLQCEGKKRELDIGRKQSYDSPLTLAPGQWDYHFLTIPGSSFDFQSDILLIGWLATDEKLSNQMELNNAILTVDESECSILL</sequence>
<dbReference type="InterPro" id="IPR000742">
    <property type="entry name" value="EGF"/>
</dbReference>
<comment type="caution">
    <text evidence="3">The sequence shown here is derived from an EMBL/GenBank/DDBJ whole genome shotgun (WGS) entry which is preliminary data.</text>
</comment>
<dbReference type="PROSITE" id="PS00022">
    <property type="entry name" value="EGF_1"/>
    <property type="match status" value="1"/>
</dbReference>